<evidence type="ECO:0000313" key="1">
    <source>
        <dbReference type="EMBL" id="KAJ7224581.1"/>
    </source>
</evidence>
<comment type="caution">
    <text evidence="1">The sequence shown here is derived from an EMBL/GenBank/DDBJ whole genome shotgun (WGS) entry which is preliminary data.</text>
</comment>
<organism evidence="1 2">
    <name type="scientific">Mycena pura</name>
    <dbReference type="NCBI Taxonomy" id="153505"/>
    <lineage>
        <taxon>Eukaryota</taxon>
        <taxon>Fungi</taxon>
        <taxon>Dikarya</taxon>
        <taxon>Basidiomycota</taxon>
        <taxon>Agaricomycotina</taxon>
        <taxon>Agaricomycetes</taxon>
        <taxon>Agaricomycetidae</taxon>
        <taxon>Agaricales</taxon>
        <taxon>Marasmiineae</taxon>
        <taxon>Mycenaceae</taxon>
        <taxon>Mycena</taxon>
    </lineage>
</organism>
<dbReference type="Proteomes" id="UP001219525">
    <property type="component" value="Unassembled WGS sequence"/>
</dbReference>
<accession>A0AAD6YNJ2</accession>
<name>A0AAD6YNJ2_9AGAR</name>
<reference evidence="1" key="1">
    <citation type="submission" date="2023-03" db="EMBL/GenBank/DDBJ databases">
        <title>Massive genome expansion in bonnet fungi (Mycena s.s.) driven by repeated elements and novel gene families across ecological guilds.</title>
        <authorList>
            <consortium name="Lawrence Berkeley National Laboratory"/>
            <person name="Harder C.B."/>
            <person name="Miyauchi S."/>
            <person name="Viragh M."/>
            <person name="Kuo A."/>
            <person name="Thoen E."/>
            <person name="Andreopoulos B."/>
            <person name="Lu D."/>
            <person name="Skrede I."/>
            <person name="Drula E."/>
            <person name="Henrissat B."/>
            <person name="Morin E."/>
            <person name="Kohler A."/>
            <person name="Barry K."/>
            <person name="LaButti K."/>
            <person name="Morin E."/>
            <person name="Salamov A."/>
            <person name="Lipzen A."/>
            <person name="Mereny Z."/>
            <person name="Hegedus B."/>
            <person name="Baldrian P."/>
            <person name="Stursova M."/>
            <person name="Weitz H."/>
            <person name="Taylor A."/>
            <person name="Grigoriev I.V."/>
            <person name="Nagy L.G."/>
            <person name="Martin F."/>
            <person name="Kauserud H."/>
        </authorList>
    </citation>
    <scope>NUCLEOTIDE SEQUENCE</scope>
    <source>
        <strain evidence="1">9144</strain>
    </source>
</reference>
<keyword evidence="2" id="KW-1185">Reference proteome</keyword>
<sequence>MHQTTPAPQLSSDQDHSYQLASKPKIDLPGMAEVGLLELGVNGQELLVGPSGLAAVFFACNAAQMNLYLPHGSRVKLSVHRFFTSEYFLFCLGRETDRLRLQGPKEIDRFAALDSENLVNKLTLEQGYSSGLPAVICDVFAGFNRTKWPQLQYCLWHSITESCYRITKPVDKDKIIEQIKKDLTKVGVEACGEDDGEEDEDYQAKYTQQTKAEALFFHSSLYENEKGLRVLLPDMALEFTDGSYIGTDPQGHFYYNDLETAKTANKYESDKTTNPVGNKRVAWVKFYKDNTLVAEFLGDDSFDVVNLAGMVGYRTSGHWQHSSADSYVEAHLKKEANSSSVTLDISKKIHRIATMTTVDSQLTKAQLGIIGKFHYDSLDNVSKGHYVSYTNDRLVFYESELLSKDFTGYFIPEGRDDNLKILGIDTSRELILSGTTWAITE</sequence>
<gene>
    <name evidence="1" type="ORF">GGX14DRAFT_651113</name>
</gene>
<proteinExistence type="predicted"/>
<dbReference type="EMBL" id="JARJCW010000005">
    <property type="protein sequence ID" value="KAJ7224581.1"/>
    <property type="molecule type" value="Genomic_DNA"/>
</dbReference>
<dbReference type="AlphaFoldDB" id="A0AAD6YNJ2"/>
<evidence type="ECO:0000313" key="2">
    <source>
        <dbReference type="Proteomes" id="UP001219525"/>
    </source>
</evidence>
<protein>
    <submittedName>
        <fullName evidence="1">Uncharacterized protein</fullName>
    </submittedName>
</protein>